<organism evidence="2">
    <name type="scientific">Ignisphaera aggregans</name>
    <dbReference type="NCBI Taxonomy" id="334771"/>
    <lineage>
        <taxon>Archaea</taxon>
        <taxon>Thermoproteota</taxon>
        <taxon>Thermoprotei</taxon>
        <taxon>Desulfurococcales</taxon>
        <taxon>Desulfurococcaceae</taxon>
        <taxon>Ignisphaera</taxon>
    </lineage>
</organism>
<protein>
    <submittedName>
        <fullName evidence="2">DUF1464 domain-containing protein</fullName>
    </submittedName>
</protein>
<dbReference type="InterPro" id="IPR043129">
    <property type="entry name" value="ATPase_NBD"/>
</dbReference>
<comment type="caution">
    <text evidence="2">The sequence shown here is derived from an EMBL/GenBank/DDBJ whole genome shotgun (WGS) entry which is preliminary data.</text>
</comment>
<dbReference type="SUPFAM" id="SSF53067">
    <property type="entry name" value="Actin-like ATPase domain"/>
    <property type="match status" value="1"/>
</dbReference>
<name>A0A7J3MY65_9CREN</name>
<reference evidence="2" key="1">
    <citation type="journal article" date="2020" name="mSystems">
        <title>Genome- and Community-Level Interaction Insights into Carbon Utilization and Element Cycling Functions of Hydrothermarchaeota in Hydrothermal Sediment.</title>
        <authorList>
            <person name="Zhou Z."/>
            <person name="Liu Y."/>
            <person name="Xu W."/>
            <person name="Pan J."/>
            <person name="Luo Z.H."/>
            <person name="Li M."/>
        </authorList>
    </citation>
    <scope>NUCLEOTIDE SEQUENCE [LARGE SCALE GENOMIC DNA]</scope>
    <source>
        <strain evidence="1">SpSt-629</strain>
        <strain evidence="2">SpSt-688</strain>
    </source>
</reference>
<dbReference type="EMBL" id="DTAU01000143">
    <property type="protein sequence ID" value="HFQ79527.1"/>
    <property type="molecule type" value="Genomic_DNA"/>
</dbReference>
<sequence>MVRVIGTDSGTKSYDIFGFDDESGEILVDESIPRDEMVRDPSIVVKRLKQIDNVYRIDAIVASSGYGMPLKLARDATDEEIAMATFVTENDVKRGLRILGLRKLMKMLKEDKQLNEKTYFTPGVIHLPTVPRYRKINRIDMGTSDKIYSVALAIARHAEAKNISYSSVNLITVEVGFAYTSAIAVKCGEIVDALAGTSGFPSYLGGGFIDGEIFYAVANVAEVSKEVLFRGGAAYLSNIDPFRTPIEMFIEMEDEGYRLMLESIAKDISVLMVSTEPDSIYFSGRFTRVKKFMEDLSRYLEENLFKKFRESPMIVKLESRGRIAKEAAEGAAIIASGIVGGRYRELVDVLRLRESSGTIFDYINIVDKEKLIERYSFLLY</sequence>
<evidence type="ECO:0000313" key="2">
    <source>
        <dbReference type="EMBL" id="HGT98502.1"/>
    </source>
</evidence>
<dbReference type="AlphaFoldDB" id="A0A7J3MY65"/>
<dbReference type="InterPro" id="IPR009927">
    <property type="entry name" value="DUF1464"/>
</dbReference>
<accession>A0A7J3MY65</accession>
<evidence type="ECO:0000313" key="1">
    <source>
        <dbReference type="EMBL" id="HFQ79527.1"/>
    </source>
</evidence>
<gene>
    <name evidence="1" type="ORF">ENT99_07530</name>
    <name evidence="2" type="ORF">ENU64_03645</name>
</gene>
<dbReference type="PIRSF" id="PIRSF009433">
    <property type="entry name" value="DUF1464"/>
    <property type="match status" value="1"/>
</dbReference>
<dbReference type="Pfam" id="PF07318">
    <property type="entry name" value="DUF1464"/>
    <property type="match status" value="1"/>
</dbReference>
<dbReference type="EMBL" id="DTDH01000106">
    <property type="protein sequence ID" value="HGT98502.1"/>
    <property type="molecule type" value="Genomic_DNA"/>
</dbReference>
<proteinExistence type="predicted"/>